<accession>A0A383WJG0</accession>
<protein>
    <submittedName>
        <fullName evidence="2">Uncharacterized protein</fullName>
    </submittedName>
</protein>
<dbReference type="Proteomes" id="UP000256970">
    <property type="component" value="Unassembled WGS sequence"/>
</dbReference>
<organism evidence="2 3">
    <name type="scientific">Tetradesmus obliquus</name>
    <name type="common">Green alga</name>
    <name type="synonym">Acutodesmus obliquus</name>
    <dbReference type="NCBI Taxonomy" id="3088"/>
    <lineage>
        <taxon>Eukaryota</taxon>
        <taxon>Viridiplantae</taxon>
        <taxon>Chlorophyta</taxon>
        <taxon>core chlorophytes</taxon>
        <taxon>Chlorophyceae</taxon>
        <taxon>CS clade</taxon>
        <taxon>Sphaeropleales</taxon>
        <taxon>Scenedesmaceae</taxon>
        <taxon>Tetradesmus</taxon>
    </lineage>
</organism>
<gene>
    <name evidence="2" type="ORF">BQ4739_LOCUS17746</name>
</gene>
<feature type="transmembrane region" description="Helical" evidence="1">
    <location>
        <begin position="40"/>
        <end position="61"/>
    </location>
</feature>
<name>A0A383WJG0_TETOB</name>
<keyword evidence="1" id="KW-0812">Transmembrane</keyword>
<keyword evidence="1" id="KW-1133">Transmembrane helix</keyword>
<sequence length="451" mass="51135">MQAANGRAVPLPTTALPALTRANSKTLKGLAQRWAPGRYSWFGVLLICLVCLLRASVWVAASIWGYGSTIPVSPVAPILATGRDHLLLYAFSYTDPEFLHNLEYFIKEAVIGDTVADHVIIVQEGPELERVPLPELPAHAKYVHHQNECYDWGTYGWLLLRSGMVDISAYKFFFFVNSSVRGPYLPAYARGRMHWMSAFTSRLTGSVKLVGSTISCEGSPLHGQQKGRWRRNPHVQSYAVATDKVGLHLLIADRRVFACHKDRWDTIFYSELGSSKAILDAGFNIGCMMLRYQGVDWRDPGNWDCNARLTPTGEYGCDGTSLDPLEVMFAKVKSYMLAAEVSFSKKAAKYEAWQQQSAAWPGNFSALSSNEYLDQLPKFKTPRVLEARARSSRCFDFDYYMKENPDLKHIWGNITLLWRHFVYYGQFDARPHKYMCDLEYKKLSAWPEGSM</sequence>
<keyword evidence="1" id="KW-0472">Membrane</keyword>
<keyword evidence="3" id="KW-1185">Reference proteome</keyword>
<reference evidence="2 3" key="1">
    <citation type="submission" date="2016-10" db="EMBL/GenBank/DDBJ databases">
        <authorList>
            <person name="Cai Z."/>
        </authorList>
    </citation>
    <scope>NUCLEOTIDE SEQUENCE [LARGE SCALE GENOMIC DNA]</scope>
</reference>
<dbReference type="EMBL" id="FNXT01001284">
    <property type="protein sequence ID" value="SZX77393.1"/>
    <property type="molecule type" value="Genomic_DNA"/>
</dbReference>
<evidence type="ECO:0000313" key="2">
    <source>
        <dbReference type="EMBL" id="SZX77393.1"/>
    </source>
</evidence>
<evidence type="ECO:0000313" key="3">
    <source>
        <dbReference type="Proteomes" id="UP000256970"/>
    </source>
</evidence>
<dbReference type="AlphaFoldDB" id="A0A383WJG0"/>
<evidence type="ECO:0000256" key="1">
    <source>
        <dbReference type="SAM" id="Phobius"/>
    </source>
</evidence>
<proteinExistence type="predicted"/>
<dbReference type="STRING" id="3088.A0A383WJG0"/>